<dbReference type="PROSITE" id="PS51257">
    <property type="entry name" value="PROKAR_LIPOPROTEIN"/>
    <property type="match status" value="1"/>
</dbReference>
<reference evidence="1 2" key="1">
    <citation type="submission" date="2017-07" db="EMBL/GenBank/DDBJ databases">
        <title>Genome sequencing and assembly of Paenibacillus rigui.</title>
        <authorList>
            <person name="Mayilraj S."/>
        </authorList>
    </citation>
    <scope>NUCLEOTIDE SEQUENCE [LARGE SCALE GENOMIC DNA]</scope>
    <source>
        <strain evidence="1 2">JCM 16352</strain>
    </source>
</reference>
<dbReference type="EMBL" id="NMQW01000004">
    <property type="protein sequence ID" value="OXM87600.1"/>
    <property type="molecule type" value="Genomic_DNA"/>
</dbReference>
<dbReference type="Pfam" id="PF14275">
    <property type="entry name" value="DUF4362"/>
    <property type="match status" value="1"/>
</dbReference>
<evidence type="ECO:0000313" key="2">
    <source>
        <dbReference type="Proteomes" id="UP000215509"/>
    </source>
</evidence>
<dbReference type="Proteomes" id="UP000215509">
    <property type="component" value="Unassembled WGS sequence"/>
</dbReference>
<dbReference type="AlphaFoldDB" id="A0A229UW47"/>
<name>A0A229UW47_9BACL</name>
<keyword evidence="2" id="KW-1185">Reference proteome</keyword>
<comment type="caution">
    <text evidence="1">The sequence shown here is derived from an EMBL/GenBank/DDBJ whole genome shotgun (WGS) entry which is preliminary data.</text>
</comment>
<evidence type="ECO:0000313" key="1">
    <source>
        <dbReference type="EMBL" id="OXM87600.1"/>
    </source>
</evidence>
<organism evidence="1 2">
    <name type="scientific">Paenibacillus rigui</name>
    <dbReference type="NCBI Taxonomy" id="554312"/>
    <lineage>
        <taxon>Bacteria</taxon>
        <taxon>Bacillati</taxon>
        <taxon>Bacillota</taxon>
        <taxon>Bacilli</taxon>
        <taxon>Bacillales</taxon>
        <taxon>Paenibacillaceae</taxon>
        <taxon>Paenibacillus</taxon>
    </lineage>
</organism>
<gene>
    <name evidence="1" type="ORF">CF651_04565</name>
</gene>
<proteinExistence type="predicted"/>
<dbReference type="OrthoDB" id="1912370at2"/>
<accession>A0A229UW47</accession>
<protein>
    <recommendedName>
        <fullName evidence="3">DUF4362 domain-containing protein</fullName>
    </recommendedName>
</protein>
<evidence type="ECO:0008006" key="3">
    <source>
        <dbReference type="Google" id="ProtNLM"/>
    </source>
</evidence>
<dbReference type="InterPro" id="IPR025372">
    <property type="entry name" value="DUF4362"/>
</dbReference>
<sequence>MAKGETLMKNGVTRMVAAILFMLALTACQKADLSPNGGRASLPPKASYPSEKAIGQGDVVDVHGKYTNLERWDQFVKDVEGKKAGKVRITRYTIEGDPIIYDLAYDNGRIKYEFDNSMDTFAGQGKGKASATCQSIEKKQEANGTMYSLEGCSSSTGETFGFLVQREK</sequence>